<keyword evidence="1" id="KW-1133">Transmembrane helix</keyword>
<evidence type="ECO:0008006" key="4">
    <source>
        <dbReference type="Google" id="ProtNLM"/>
    </source>
</evidence>
<reference evidence="2 3" key="1">
    <citation type="journal article" date="2013" name="Front. Microbiol.">
        <title>The genome of Nitrospina gracilis illuminates the metabolism and evolution of the major marine nitrite oxidizer.</title>
        <authorList>
            <person name="Luecker S."/>
            <person name="Nowka B."/>
            <person name="Rattei T."/>
            <person name="Spieck E."/>
            <person name="and Daims H."/>
        </authorList>
    </citation>
    <scope>NUCLEOTIDE SEQUENCE [LARGE SCALE GENOMIC DNA]</scope>
    <source>
        <strain evidence="2 3">3/211</strain>
    </source>
</reference>
<evidence type="ECO:0000313" key="3">
    <source>
        <dbReference type="Proteomes" id="UP000011704"/>
    </source>
</evidence>
<evidence type="ECO:0000313" key="2">
    <source>
        <dbReference type="EMBL" id="CCQ89731.1"/>
    </source>
</evidence>
<protein>
    <recommendedName>
        <fullName evidence="4">DUF3784 domain-containing protein</fullName>
    </recommendedName>
</protein>
<dbReference type="EMBL" id="CAQJ01000018">
    <property type="protein sequence ID" value="CCQ89731.1"/>
    <property type="molecule type" value="Genomic_DNA"/>
</dbReference>
<sequence length="107" mass="12575">MFLWIALFLAATVILYKACKRDNLNPWLYLPGLKWGKSPSLTRKERILISLYLSLSLISASFFPVEEVTWAIIENRVMFFLILFAVCYFIAFSTHNFKERRSSDEEN</sequence>
<keyword evidence="1" id="KW-0812">Transmembrane</keyword>
<name>M1YWR4_NITG3</name>
<keyword evidence="1" id="KW-0472">Membrane</keyword>
<dbReference type="STRING" id="1266370.NITGR_160041"/>
<dbReference type="AlphaFoldDB" id="M1YWR4"/>
<accession>M1YWR4</accession>
<feature type="transmembrane region" description="Helical" evidence="1">
    <location>
        <begin position="47"/>
        <end position="65"/>
    </location>
</feature>
<keyword evidence="3" id="KW-1185">Reference proteome</keyword>
<feature type="transmembrane region" description="Helical" evidence="1">
    <location>
        <begin position="77"/>
        <end position="97"/>
    </location>
</feature>
<organism evidence="2 3">
    <name type="scientific">Nitrospina gracilis (strain 3/211)</name>
    <dbReference type="NCBI Taxonomy" id="1266370"/>
    <lineage>
        <taxon>Bacteria</taxon>
        <taxon>Pseudomonadati</taxon>
        <taxon>Nitrospinota/Tectimicrobiota group</taxon>
        <taxon>Nitrospinota</taxon>
        <taxon>Nitrospinia</taxon>
        <taxon>Nitrospinales</taxon>
        <taxon>Nitrospinaceae</taxon>
        <taxon>Nitrospina</taxon>
    </lineage>
</organism>
<dbReference type="InParanoid" id="M1YWR4"/>
<proteinExistence type="predicted"/>
<comment type="caution">
    <text evidence="2">The sequence shown here is derived from an EMBL/GenBank/DDBJ whole genome shotgun (WGS) entry which is preliminary data.</text>
</comment>
<evidence type="ECO:0000256" key="1">
    <source>
        <dbReference type="SAM" id="Phobius"/>
    </source>
</evidence>
<dbReference type="Proteomes" id="UP000011704">
    <property type="component" value="Unassembled WGS sequence"/>
</dbReference>
<dbReference type="HOGENOM" id="CLU_2207231_0_0_0"/>
<gene>
    <name evidence="2" type="ORF">NITGR_160041</name>
</gene>